<evidence type="ECO:0000313" key="3">
    <source>
        <dbReference type="EMBL" id="MBO0653408.1"/>
    </source>
</evidence>
<keyword evidence="2" id="KW-0472">Membrane</keyword>
<feature type="region of interest" description="Disordered" evidence="1">
    <location>
        <begin position="1"/>
        <end position="30"/>
    </location>
</feature>
<gene>
    <name evidence="3" type="ORF">J1792_11575</name>
</gene>
<comment type="caution">
    <text evidence="3">The sequence shown here is derived from an EMBL/GenBank/DDBJ whole genome shotgun (WGS) entry which is preliminary data.</text>
</comment>
<reference evidence="3" key="1">
    <citation type="submission" date="2021-03" db="EMBL/GenBank/DDBJ databases">
        <title>Streptomyces strains.</title>
        <authorList>
            <person name="Lund M.B."/>
            <person name="Toerring T."/>
        </authorList>
    </citation>
    <scope>NUCLEOTIDE SEQUENCE</scope>
    <source>
        <strain evidence="3">JCM 4242</strain>
    </source>
</reference>
<feature type="region of interest" description="Disordered" evidence="1">
    <location>
        <begin position="228"/>
        <end position="259"/>
    </location>
</feature>
<accession>A0A939FKV7</accession>
<proteinExistence type="predicted"/>
<keyword evidence="4" id="KW-1185">Reference proteome</keyword>
<evidence type="ECO:0000256" key="1">
    <source>
        <dbReference type="SAM" id="MobiDB-lite"/>
    </source>
</evidence>
<keyword evidence="2" id="KW-1133">Transmembrane helix</keyword>
<dbReference type="AlphaFoldDB" id="A0A939FKV7"/>
<dbReference type="Proteomes" id="UP000664781">
    <property type="component" value="Unassembled WGS sequence"/>
</dbReference>
<protein>
    <submittedName>
        <fullName evidence="3">Uncharacterized protein</fullName>
    </submittedName>
</protein>
<keyword evidence="2" id="KW-0812">Transmembrane</keyword>
<feature type="transmembrane region" description="Helical" evidence="2">
    <location>
        <begin position="37"/>
        <end position="59"/>
    </location>
</feature>
<organism evidence="3 4">
    <name type="scientific">Streptomyces triculaminicus</name>
    <dbReference type="NCBI Taxonomy" id="2816232"/>
    <lineage>
        <taxon>Bacteria</taxon>
        <taxon>Bacillati</taxon>
        <taxon>Actinomycetota</taxon>
        <taxon>Actinomycetes</taxon>
        <taxon>Kitasatosporales</taxon>
        <taxon>Streptomycetaceae</taxon>
        <taxon>Streptomyces</taxon>
    </lineage>
</organism>
<sequence length="282" mass="29071">MSTEADALAPPAAPLYPPPPPGPPPAVGARPAARRSAAAAVCLFAGLGLIAGAAAGSWLTGGRPDPPADRAAYERGATVWRTVPVDELFPRSVHGDAAGPGGARRDWTRVGVAPDGDCRGAFDPPLAEALAPVGCRRLLRATYADVTSSSVTTVGLMVTDTGTSGMRELRERFAAERLDERAGLMPRPYAPRGTVAERFGDAQRASWRISVLTDVPAVVYSVTGFADGRTGTPPQPAARAVAPGATTAPAQAGLGHDATALEEEVERVFRRNAHKPGSGSGR</sequence>
<name>A0A939FKV7_9ACTN</name>
<evidence type="ECO:0000313" key="4">
    <source>
        <dbReference type="Proteomes" id="UP000664781"/>
    </source>
</evidence>
<dbReference type="EMBL" id="JAFMOF010000002">
    <property type="protein sequence ID" value="MBO0653408.1"/>
    <property type="molecule type" value="Genomic_DNA"/>
</dbReference>
<feature type="compositionally biased region" description="Low complexity" evidence="1">
    <location>
        <begin position="237"/>
        <end position="253"/>
    </location>
</feature>
<feature type="compositionally biased region" description="Pro residues" evidence="1">
    <location>
        <begin position="11"/>
        <end position="26"/>
    </location>
</feature>
<dbReference type="RefSeq" id="WP_086568982.1">
    <property type="nucleotide sequence ID" value="NZ_JAFMOF010000002.1"/>
</dbReference>
<evidence type="ECO:0000256" key="2">
    <source>
        <dbReference type="SAM" id="Phobius"/>
    </source>
</evidence>